<keyword evidence="2" id="KW-1185">Reference proteome</keyword>
<dbReference type="Proteomes" id="UP001054837">
    <property type="component" value="Unassembled WGS sequence"/>
</dbReference>
<dbReference type="AlphaFoldDB" id="A0AAV4QH75"/>
<sequence>MSCCQMQDTEIMPLMQQINSARTMEDLVYCFHQNVVFFVACTFLLESNRKTCSSMSLPLYVQHIHKHLLFAFACKFRFPDLTGFARSGFGLC</sequence>
<evidence type="ECO:0000313" key="2">
    <source>
        <dbReference type="Proteomes" id="UP001054837"/>
    </source>
</evidence>
<name>A0AAV4QH75_9ARAC</name>
<evidence type="ECO:0000313" key="1">
    <source>
        <dbReference type="EMBL" id="GIY07400.1"/>
    </source>
</evidence>
<comment type="caution">
    <text evidence="1">The sequence shown here is derived from an EMBL/GenBank/DDBJ whole genome shotgun (WGS) entry which is preliminary data.</text>
</comment>
<gene>
    <name evidence="1" type="ORF">CDAR_434991</name>
</gene>
<dbReference type="EMBL" id="BPLQ01004336">
    <property type="protein sequence ID" value="GIY07400.1"/>
    <property type="molecule type" value="Genomic_DNA"/>
</dbReference>
<reference evidence="1 2" key="1">
    <citation type="submission" date="2021-06" db="EMBL/GenBank/DDBJ databases">
        <title>Caerostris darwini draft genome.</title>
        <authorList>
            <person name="Kono N."/>
            <person name="Arakawa K."/>
        </authorList>
    </citation>
    <scope>NUCLEOTIDE SEQUENCE [LARGE SCALE GENOMIC DNA]</scope>
</reference>
<proteinExistence type="predicted"/>
<accession>A0AAV4QH75</accession>
<protein>
    <submittedName>
        <fullName evidence="1">Uncharacterized protein</fullName>
    </submittedName>
</protein>
<organism evidence="1 2">
    <name type="scientific">Caerostris darwini</name>
    <dbReference type="NCBI Taxonomy" id="1538125"/>
    <lineage>
        <taxon>Eukaryota</taxon>
        <taxon>Metazoa</taxon>
        <taxon>Ecdysozoa</taxon>
        <taxon>Arthropoda</taxon>
        <taxon>Chelicerata</taxon>
        <taxon>Arachnida</taxon>
        <taxon>Araneae</taxon>
        <taxon>Araneomorphae</taxon>
        <taxon>Entelegynae</taxon>
        <taxon>Araneoidea</taxon>
        <taxon>Araneidae</taxon>
        <taxon>Caerostris</taxon>
    </lineage>
</organism>